<reference evidence="3 4" key="1">
    <citation type="journal article" date="2018" name="PLoS Pathog.">
        <title>Evolution of structural diversity of trichothecenes, a family of toxins produced by plant pathogenic and entomopathogenic fungi.</title>
        <authorList>
            <person name="Proctor R.H."/>
            <person name="McCormick S.P."/>
            <person name="Kim H.S."/>
            <person name="Cardoza R.E."/>
            <person name="Stanley A.M."/>
            <person name="Lindo L."/>
            <person name="Kelly A."/>
            <person name="Brown D.W."/>
            <person name="Lee T."/>
            <person name="Vaughan M.M."/>
            <person name="Alexander N.J."/>
            <person name="Busman M."/>
            <person name="Gutierrez S."/>
        </authorList>
    </citation>
    <scope>NUCLEOTIDE SEQUENCE [LARGE SCALE GENOMIC DNA]</scope>
    <source>
        <strain evidence="3 4">IBT 40837</strain>
    </source>
</reference>
<proteinExistence type="predicted"/>
<dbReference type="AlphaFoldDB" id="A0A395NPP1"/>
<gene>
    <name evidence="3" type="ORF">TARUN_4351</name>
</gene>
<name>A0A395NPP1_TRIAR</name>
<evidence type="ECO:0000313" key="4">
    <source>
        <dbReference type="Proteomes" id="UP000266272"/>
    </source>
</evidence>
<evidence type="ECO:0000259" key="2">
    <source>
        <dbReference type="Pfam" id="PF06985"/>
    </source>
</evidence>
<dbReference type="STRING" id="490622.A0A395NPP1"/>
<accession>A0A395NPP1</accession>
<dbReference type="EMBL" id="PXOA01000246">
    <property type="protein sequence ID" value="RFU77883.1"/>
    <property type="molecule type" value="Genomic_DNA"/>
</dbReference>
<keyword evidence="4" id="KW-1185">Reference proteome</keyword>
<dbReference type="InterPro" id="IPR052895">
    <property type="entry name" value="HetReg/Transcr_Mod"/>
</dbReference>
<comment type="caution">
    <text evidence="3">The sequence shown here is derived from an EMBL/GenBank/DDBJ whole genome shotgun (WGS) entry which is preliminary data.</text>
</comment>
<dbReference type="Proteomes" id="UP000266272">
    <property type="component" value="Unassembled WGS sequence"/>
</dbReference>
<dbReference type="InterPro" id="IPR010730">
    <property type="entry name" value="HET"/>
</dbReference>
<dbReference type="PANTHER" id="PTHR24148:SF64">
    <property type="entry name" value="HETEROKARYON INCOMPATIBILITY DOMAIN-CONTAINING PROTEIN"/>
    <property type="match status" value="1"/>
</dbReference>
<dbReference type="Pfam" id="PF06985">
    <property type="entry name" value="HET"/>
    <property type="match status" value="1"/>
</dbReference>
<feature type="region of interest" description="Disordered" evidence="1">
    <location>
        <begin position="349"/>
        <end position="368"/>
    </location>
</feature>
<dbReference type="PANTHER" id="PTHR24148">
    <property type="entry name" value="ANKYRIN REPEAT DOMAIN-CONTAINING PROTEIN 39 HOMOLOG-RELATED"/>
    <property type="match status" value="1"/>
</dbReference>
<evidence type="ECO:0000256" key="1">
    <source>
        <dbReference type="SAM" id="MobiDB-lite"/>
    </source>
</evidence>
<organism evidence="3 4">
    <name type="scientific">Trichoderma arundinaceum</name>
    <dbReference type="NCBI Taxonomy" id="490622"/>
    <lineage>
        <taxon>Eukaryota</taxon>
        <taxon>Fungi</taxon>
        <taxon>Dikarya</taxon>
        <taxon>Ascomycota</taxon>
        <taxon>Pezizomycotina</taxon>
        <taxon>Sordariomycetes</taxon>
        <taxon>Hypocreomycetidae</taxon>
        <taxon>Hypocreales</taxon>
        <taxon>Hypocreaceae</taxon>
        <taxon>Trichoderma</taxon>
    </lineage>
</organism>
<protein>
    <recommendedName>
        <fullName evidence="2">Heterokaryon incompatibility domain-containing protein</fullName>
    </recommendedName>
</protein>
<feature type="domain" description="Heterokaryon incompatibility" evidence="2">
    <location>
        <begin position="59"/>
        <end position="149"/>
    </location>
</feature>
<sequence length="504" mass="55843">MADSAGKTILHINFADIVDQPLALAGATKHRYRFLDGDALAHKATIRVLEFEHLPTLPYAVISYVWRGVPPHPDAKSPLPNIHVEGAEGADPISVDVLRLVSLAAEQHGCTLIWLDALCILQADEDDKAWQIQRMYDLYRSSNECIVVPGGLRRLVALTEETSWMSRAWTLQEAIAPPSTHCLFSWSRGDCYMQSNFPLPIKQIKGGVAALAPLKTALEMAMKGSSPAWYDLKGNPLQSPSPNFRIQMFGDVSRDRPRIRELIDAMDMKGKPGMYTAIWRSSFMRAAKYPVDTVFSMMGIMGVTLDASKFTNNDRLRATIALMQAILARGERAEWLAIAPKTLPNPKLSTLPVFPQTDSKGTTLETKDGKKDVSDAIDMGWRLGKTPKGIMGDDGYFRFSALSAPVKQSQQETKSDSVFDSDTAGRWEVVPQGSGTHTAVLVGVWEQYNNGAFGRLSNPVDHALMLLEEHVPGRFHNLGYAFVRREVVRTEDWKEGMFLVGGPN</sequence>
<evidence type="ECO:0000313" key="3">
    <source>
        <dbReference type="EMBL" id="RFU77883.1"/>
    </source>
</evidence>
<dbReference type="OrthoDB" id="674604at2759"/>